<dbReference type="EMBL" id="MN740465">
    <property type="protein sequence ID" value="QHU27920.1"/>
    <property type="molecule type" value="Genomic_DNA"/>
</dbReference>
<accession>A0A6C0LC64</accession>
<proteinExistence type="predicted"/>
<evidence type="ECO:0000313" key="1">
    <source>
        <dbReference type="EMBL" id="QHU27920.1"/>
    </source>
</evidence>
<protein>
    <submittedName>
        <fullName evidence="1">Uncharacterized protein</fullName>
    </submittedName>
</protein>
<name>A0A6C0LC64_9ZZZZ</name>
<organism evidence="1">
    <name type="scientific">viral metagenome</name>
    <dbReference type="NCBI Taxonomy" id="1070528"/>
    <lineage>
        <taxon>unclassified sequences</taxon>
        <taxon>metagenomes</taxon>
        <taxon>organismal metagenomes</taxon>
    </lineage>
</organism>
<reference evidence="1" key="1">
    <citation type="journal article" date="2020" name="Nature">
        <title>Giant virus diversity and host interactions through global metagenomics.</title>
        <authorList>
            <person name="Schulz F."/>
            <person name="Roux S."/>
            <person name="Paez-Espino D."/>
            <person name="Jungbluth S."/>
            <person name="Walsh D.A."/>
            <person name="Denef V.J."/>
            <person name="McMahon K.D."/>
            <person name="Konstantinidis K.T."/>
            <person name="Eloe-Fadrosh E.A."/>
            <person name="Kyrpides N.C."/>
            <person name="Woyke T."/>
        </authorList>
    </citation>
    <scope>NUCLEOTIDE SEQUENCE</scope>
    <source>
        <strain evidence="1">GVMAG-M-3300027769-26</strain>
    </source>
</reference>
<sequence>MNNMNNKNEYDLYKIVKENYNINRDDIYIEDISDAGKGLGLERFKNFKELLLKDSYFDWRFCIEYFDKCNRVYHITYKNINFYILSDKPITKKAREHLFNSIYRVFLIKKLFNIKPTQDFNYYILLNPMKRKLPNKMGDSIGAVNINGGFTYFKSNNVYIVRKEDYEKVILHELLHHHHDIHFEAWTNANIKQIKNMCGIAEEQYLLPNEAIIETYAIILNTIFYSIEHNLSFADFKKTLAKDKKHNIAIAKKILTKQGKNMWYEKTHSYCYIVLRAIFYIYFKEFVRIYRYNNDDDITSFITMYFPKILRKIRENGRGDNRNKYIKQTIFNNF</sequence>
<dbReference type="AlphaFoldDB" id="A0A6C0LC64"/>